<feature type="transmembrane region" description="Helical" evidence="10">
    <location>
        <begin position="276"/>
        <end position="298"/>
    </location>
</feature>
<dbReference type="RefSeq" id="WP_114485337.1">
    <property type="nucleotide sequence ID" value="NZ_CBCSHM010000002.1"/>
</dbReference>
<dbReference type="Gene3D" id="1.10.287.950">
    <property type="entry name" value="Methyl-accepting chemotaxis protein"/>
    <property type="match status" value="1"/>
</dbReference>
<feature type="region of interest" description="Disordered" evidence="9">
    <location>
        <begin position="360"/>
        <end position="380"/>
    </location>
</feature>
<evidence type="ECO:0000256" key="10">
    <source>
        <dbReference type="SAM" id="Phobius"/>
    </source>
</evidence>
<evidence type="ECO:0000259" key="11">
    <source>
        <dbReference type="PROSITE" id="PS50111"/>
    </source>
</evidence>
<dbReference type="PROSITE" id="PS50885">
    <property type="entry name" value="HAMP"/>
    <property type="match status" value="1"/>
</dbReference>
<dbReference type="InterPro" id="IPR003660">
    <property type="entry name" value="HAMP_dom"/>
</dbReference>
<evidence type="ECO:0000256" key="7">
    <source>
        <dbReference type="ARBA" id="ARBA00029447"/>
    </source>
</evidence>
<dbReference type="InterPro" id="IPR033479">
    <property type="entry name" value="dCache_1"/>
</dbReference>
<feature type="domain" description="HAMP" evidence="12">
    <location>
        <begin position="295"/>
        <end position="349"/>
    </location>
</feature>
<dbReference type="Pfam" id="PF00672">
    <property type="entry name" value="HAMP"/>
    <property type="match status" value="1"/>
</dbReference>
<dbReference type="PROSITE" id="PS50111">
    <property type="entry name" value="CHEMOTAXIS_TRANSDUC_2"/>
    <property type="match status" value="1"/>
</dbReference>
<evidence type="ECO:0000256" key="5">
    <source>
        <dbReference type="ARBA" id="ARBA00023136"/>
    </source>
</evidence>
<evidence type="ECO:0000256" key="6">
    <source>
        <dbReference type="ARBA" id="ARBA00023224"/>
    </source>
</evidence>
<evidence type="ECO:0000256" key="8">
    <source>
        <dbReference type="PROSITE-ProRule" id="PRU00284"/>
    </source>
</evidence>
<dbReference type="CDD" id="cd12912">
    <property type="entry name" value="PDC2_MCP_like"/>
    <property type="match status" value="1"/>
</dbReference>
<dbReference type="GO" id="GO:0005886">
    <property type="term" value="C:plasma membrane"/>
    <property type="evidence" value="ECO:0007669"/>
    <property type="project" value="UniProtKB-SubCell"/>
</dbReference>
<dbReference type="GO" id="GO:0004888">
    <property type="term" value="F:transmembrane signaling receptor activity"/>
    <property type="evidence" value="ECO:0007669"/>
    <property type="project" value="TreeGrafter"/>
</dbReference>
<evidence type="ECO:0000313" key="13">
    <source>
        <dbReference type="EMBL" id="RCV93465.1"/>
    </source>
</evidence>
<dbReference type="SMART" id="SM00283">
    <property type="entry name" value="MA"/>
    <property type="match status" value="1"/>
</dbReference>
<evidence type="ECO:0000256" key="4">
    <source>
        <dbReference type="ARBA" id="ARBA00022989"/>
    </source>
</evidence>
<dbReference type="InterPro" id="IPR004089">
    <property type="entry name" value="MCPsignal_dom"/>
</dbReference>
<feature type="domain" description="Methyl-accepting transducer" evidence="11">
    <location>
        <begin position="354"/>
        <end position="583"/>
    </location>
</feature>
<keyword evidence="14" id="KW-1185">Reference proteome</keyword>
<dbReference type="Proteomes" id="UP000253204">
    <property type="component" value="Unassembled WGS sequence"/>
</dbReference>
<evidence type="ECO:0000256" key="9">
    <source>
        <dbReference type="SAM" id="MobiDB-lite"/>
    </source>
</evidence>
<evidence type="ECO:0000259" key="12">
    <source>
        <dbReference type="PROSITE" id="PS50885"/>
    </source>
</evidence>
<dbReference type="Pfam" id="PF02743">
    <property type="entry name" value="dCache_1"/>
    <property type="match status" value="1"/>
</dbReference>
<comment type="similarity">
    <text evidence="7">Belongs to the methyl-accepting chemotaxis (MCP) protein family.</text>
</comment>
<dbReference type="PANTHER" id="PTHR43531">
    <property type="entry name" value="PROTEIN ICFG"/>
    <property type="match status" value="1"/>
</dbReference>
<keyword evidence="2" id="KW-1003">Cell membrane</keyword>
<dbReference type="Pfam" id="PF00015">
    <property type="entry name" value="MCPsignal"/>
    <property type="match status" value="1"/>
</dbReference>
<sequence length="616" mass="65703">MFSSLRIRILITTLVVITLALLINSTASYLTVKTHNDQQINQQLSAVSQGHTEAIGTWLSSRTHMMEAARDPVTGDNPVSALKQAGESGGFLSTYLGRPDGSLITSDGWVPPDDYDPRKRTWYKDAVEQGQSIVSLPYIDANSGQMVVTFATPVKRNGRLYGVLGGDVVIDSIIANVAAISPTPSSFAFLSAEDGTLIAHQDSDLILEPSTRLNDQLTAERMESLASRKGEHPLGIAERDTLLSITPIEGSQWMLGVALDKHEATSGLRGIVSASLLTLVVVALASGIFLSLLLKVIFRRLRYVSDAMEGIAGGNGDLTQRLPDEGRDEVAQIATAFNHFVAKMETVMMTIRDSSDSVRTAASEIAHGGQDLSRRTENAASSLQQTSASIEEITSTVEHTAHSAREANELSRQASEVAGRGGKAVGQVVTTMDEITQSSQEISEIITVMNGIAFQTNLLALNASVEAARAGEQGRGFAVVANEVRQLASRSTHAASDIKALIEASGAKVDAGTRLVRDAGKTMQEIVASITQVTAVLGEISSATHEQSDGIQQVNVAVAELDRMTQQNAAMVEESTVAAEQLKEQSLRLADVVGGFTLTERPSPGRLLEMPQTQGM</sequence>
<accession>A0A368U932</accession>
<dbReference type="CDD" id="cd06225">
    <property type="entry name" value="HAMP"/>
    <property type="match status" value="1"/>
</dbReference>
<dbReference type="InterPro" id="IPR051310">
    <property type="entry name" value="MCP_chemotaxis"/>
</dbReference>
<dbReference type="SUPFAM" id="SSF103190">
    <property type="entry name" value="Sensory domain-like"/>
    <property type="match status" value="1"/>
</dbReference>
<dbReference type="CDD" id="cd11386">
    <property type="entry name" value="MCP_signal"/>
    <property type="match status" value="1"/>
</dbReference>
<dbReference type="GO" id="GO:0006935">
    <property type="term" value="P:chemotaxis"/>
    <property type="evidence" value="ECO:0007669"/>
    <property type="project" value="TreeGrafter"/>
</dbReference>
<evidence type="ECO:0000256" key="3">
    <source>
        <dbReference type="ARBA" id="ARBA00022692"/>
    </source>
</evidence>
<comment type="caution">
    <text evidence="13">The sequence shown here is derived from an EMBL/GenBank/DDBJ whole genome shotgun (WGS) entry which is preliminary data.</text>
</comment>
<dbReference type="InterPro" id="IPR029151">
    <property type="entry name" value="Sensor-like_sf"/>
</dbReference>
<dbReference type="GO" id="GO:0007165">
    <property type="term" value="P:signal transduction"/>
    <property type="evidence" value="ECO:0007669"/>
    <property type="project" value="UniProtKB-KW"/>
</dbReference>
<reference evidence="13 14" key="1">
    <citation type="submission" date="2018-07" db="EMBL/GenBank/DDBJ databases">
        <title>Halomonas rutogse sp. nov., isolated from Lake TangqianCo on Tibetan Plateau.</title>
        <authorList>
            <person name="Lu H."/>
            <person name="Xing P."/>
            <person name="Wu Q."/>
        </authorList>
    </citation>
    <scope>NUCLEOTIDE SEQUENCE [LARGE SCALE GENOMIC DNA]</scope>
    <source>
        <strain evidence="13 14">TQ8S</strain>
    </source>
</reference>
<evidence type="ECO:0000313" key="14">
    <source>
        <dbReference type="Proteomes" id="UP000253204"/>
    </source>
</evidence>
<dbReference type="OrthoDB" id="2489132at2"/>
<proteinExistence type="inferred from homology"/>
<dbReference type="PANTHER" id="PTHR43531:SF16">
    <property type="entry name" value="METHYL-ACCEPTING CHEMOTAXIS PROTEIN II"/>
    <property type="match status" value="1"/>
</dbReference>
<gene>
    <name evidence="13" type="ORF">DU506_02285</name>
</gene>
<keyword evidence="3 10" id="KW-0812">Transmembrane</keyword>
<keyword evidence="6 8" id="KW-0807">Transducer</keyword>
<dbReference type="EMBL" id="QPIJ01000002">
    <property type="protein sequence ID" value="RCV93465.1"/>
    <property type="molecule type" value="Genomic_DNA"/>
</dbReference>
<dbReference type="SUPFAM" id="SSF58104">
    <property type="entry name" value="Methyl-accepting chemotaxis protein (MCP) signaling domain"/>
    <property type="match status" value="1"/>
</dbReference>
<dbReference type="Gene3D" id="3.30.450.20">
    <property type="entry name" value="PAS domain"/>
    <property type="match status" value="2"/>
</dbReference>
<dbReference type="AlphaFoldDB" id="A0A368U932"/>
<keyword evidence="4 10" id="KW-1133">Transmembrane helix</keyword>
<dbReference type="CDD" id="cd12913">
    <property type="entry name" value="PDC1_MCP_like"/>
    <property type="match status" value="1"/>
</dbReference>
<protein>
    <submittedName>
        <fullName evidence="13">Methyl-accepting chemotaxis protein</fullName>
    </submittedName>
</protein>
<comment type="subcellular location">
    <subcellularLocation>
        <location evidence="1">Cell membrane</location>
        <topology evidence="1">Multi-pass membrane protein</topology>
    </subcellularLocation>
</comment>
<name>A0A368U932_9GAMM</name>
<dbReference type="SMART" id="SM00304">
    <property type="entry name" value="HAMP"/>
    <property type="match status" value="2"/>
</dbReference>
<keyword evidence="5 10" id="KW-0472">Membrane</keyword>
<organism evidence="13 14">
    <name type="scientific">Vreelandella rituensis</name>
    <dbReference type="NCBI Taxonomy" id="2282306"/>
    <lineage>
        <taxon>Bacteria</taxon>
        <taxon>Pseudomonadati</taxon>
        <taxon>Pseudomonadota</taxon>
        <taxon>Gammaproteobacteria</taxon>
        <taxon>Oceanospirillales</taxon>
        <taxon>Halomonadaceae</taxon>
        <taxon>Vreelandella</taxon>
    </lineage>
</organism>
<dbReference type="FunFam" id="1.10.287.950:FF:000001">
    <property type="entry name" value="Methyl-accepting chemotaxis sensory transducer"/>
    <property type="match status" value="1"/>
</dbReference>
<evidence type="ECO:0000256" key="1">
    <source>
        <dbReference type="ARBA" id="ARBA00004651"/>
    </source>
</evidence>
<evidence type="ECO:0000256" key="2">
    <source>
        <dbReference type="ARBA" id="ARBA00022475"/>
    </source>
</evidence>